<feature type="domain" description="RimM N-terminal" evidence="6">
    <location>
        <begin position="9"/>
        <end position="86"/>
    </location>
</feature>
<keyword evidence="9" id="KW-1185">Reference proteome</keyword>
<dbReference type="GO" id="GO:0006364">
    <property type="term" value="P:rRNA processing"/>
    <property type="evidence" value="ECO:0007669"/>
    <property type="project" value="UniProtKB-UniRule"/>
</dbReference>
<dbReference type="EMBL" id="LZFO01000001">
    <property type="protein sequence ID" value="OFI07705.1"/>
    <property type="molecule type" value="Genomic_DNA"/>
</dbReference>
<dbReference type="Proteomes" id="UP000175744">
    <property type="component" value="Unassembled WGS sequence"/>
</dbReference>
<proteinExistence type="inferred from homology"/>
<evidence type="ECO:0000259" key="7">
    <source>
        <dbReference type="Pfam" id="PF24986"/>
    </source>
</evidence>
<accession>A0A1E8F234</accession>
<dbReference type="GO" id="GO:0005840">
    <property type="term" value="C:ribosome"/>
    <property type="evidence" value="ECO:0007669"/>
    <property type="project" value="InterPro"/>
</dbReference>
<dbReference type="InterPro" id="IPR002676">
    <property type="entry name" value="RimM_N"/>
</dbReference>
<evidence type="ECO:0000256" key="1">
    <source>
        <dbReference type="ARBA" id="ARBA00022490"/>
    </source>
</evidence>
<sequence length="164" mass="18883">MSKKKYLSVGQIINTHGIKGEVKVYPLTDDINRFKKLKRIYIDGIEMNVLECKIQNKKVILKIEGIDTVEKANKHRNKYIEVAREDAVKLPESSYYIADIIGCNVLDENGFEFGKVYDVIKTGSNDVYWVKGKKEVLIPALKSVVVKIDIEREEIIIKPLEVWQ</sequence>
<feature type="domain" description="Ribosome maturation factor RimM PRC barrel" evidence="7">
    <location>
        <begin position="99"/>
        <end position="159"/>
    </location>
</feature>
<gene>
    <name evidence="5 8" type="primary">rimM</name>
    <name evidence="8" type="ORF">CLOACE_00530</name>
</gene>
<name>A0A1E8F234_9CLOT</name>
<evidence type="ECO:0000256" key="5">
    <source>
        <dbReference type="HAMAP-Rule" id="MF_00014"/>
    </source>
</evidence>
<evidence type="ECO:0000256" key="2">
    <source>
        <dbReference type="ARBA" id="ARBA00022517"/>
    </source>
</evidence>
<dbReference type="Pfam" id="PF24986">
    <property type="entry name" value="PRC_RimM"/>
    <property type="match status" value="1"/>
</dbReference>
<dbReference type="InterPro" id="IPR011033">
    <property type="entry name" value="PRC_barrel-like_sf"/>
</dbReference>
<dbReference type="PATRIC" id="fig|1121290.3.peg.53"/>
<dbReference type="InterPro" id="IPR036976">
    <property type="entry name" value="RimM_N_sf"/>
</dbReference>
<evidence type="ECO:0000259" key="6">
    <source>
        <dbReference type="Pfam" id="PF01782"/>
    </source>
</evidence>
<dbReference type="Pfam" id="PF01782">
    <property type="entry name" value="RimM"/>
    <property type="match status" value="1"/>
</dbReference>
<comment type="subunit">
    <text evidence="5">Binds ribosomal protein uS19.</text>
</comment>
<dbReference type="STRING" id="1121290.CLAOCE_00530"/>
<reference evidence="8 9" key="1">
    <citation type="submission" date="2016-06" db="EMBL/GenBank/DDBJ databases">
        <title>Genome sequence of Clostridium acetireducens DSM 10703.</title>
        <authorList>
            <person name="Poehlein A."/>
            <person name="Fluechter S."/>
            <person name="Duerre P."/>
            <person name="Daniel R."/>
        </authorList>
    </citation>
    <scope>NUCLEOTIDE SEQUENCE [LARGE SCALE GENOMIC DNA]</scope>
    <source>
        <strain evidence="8 9">DSM 10703</strain>
    </source>
</reference>
<dbReference type="PANTHER" id="PTHR33692">
    <property type="entry name" value="RIBOSOME MATURATION FACTOR RIMM"/>
    <property type="match status" value="1"/>
</dbReference>
<dbReference type="InterPro" id="IPR009000">
    <property type="entry name" value="Transl_B-barrel_sf"/>
</dbReference>
<comment type="caution">
    <text evidence="8">The sequence shown here is derived from an EMBL/GenBank/DDBJ whole genome shotgun (WGS) entry which is preliminary data.</text>
</comment>
<dbReference type="NCBIfam" id="TIGR02273">
    <property type="entry name" value="16S_RimM"/>
    <property type="match status" value="1"/>
</dbReference>
<comment type="function">
    <text evidence="5">An accessory protein needed during the final step in the assembly of 30S ribosomal subunit, possibly for assembly of the head region. Essential for efficient processing of 16S rRNA. May be needed both before and after RbfA during the maturation of 16S rRNA. It has affinity for free ribosomal 30S subunits but not for 70S ribosomes.</text>
</comment>
<protein>
    <recommendedName>
        <fullName evidence="5">Ribosome maturation factor RimM</fullName>
    </recommendedName>
</protein>
<dbReference type="PANTHER" id="PTHR33692:SF1">
    <property type="entry name" value="RIBOSOME MATURATION FACTOR RIMM"/>
    <property type="match status" value="1"/>
</dbReference>
<comment type="similarity">
    <text evidence="5">Belongs to the RimM family.</text>
</comment>
<comment type="subcellular location">
    <subcellularLocation>
        <location evidence="5">Cytoplasm</location>
    </subcellularLocation>
</comment>
<dbReference type="GO" id="GO:0005737">
    <property type="term" value="C:cytoplasm"/>
    <property type="evidence" value="ECO:0007669"/>
    <property type="project" value="UniProtKB-SubCell"/>
</dbReference>
<evidence type="ECO:0000256" key="4">
    <source>
        <dbReference type="ARBA" id="ARBA00023186"/>
    </source>
</evidence>
<evidence type="ECO:0000313" key="8">
    <source>
        <dbReference type="EMBL" id="OFI07705.1"/>
    </source>
</evidence>
<evidence type="ECO:0000256" key="3">
    <source>
        <dbReference type="ARBA" id="ARBA00022552"/>
    </source>
</evidence>
<dbReference type="InterPro" id="IPR056792">
    <property type="entry name" value="PRC_RimM"/>
</dbReference>
<dbReference type="InterPro" id="IPR011961">
    <property type="entry name" value="RimM"/>
</dbReference>
<dbReference type="GO" id="GO:0043022">
    <property type="term" value="F:ribosome binding"/>
    <property type="evidence" value="ECO:0007669"/>
    <property type="project" value="InterPro"/>
</dbReference>
<dbReference type="SUPFAM" id="SSF50447">
    <property type="entry name" value="Translation proteins"/>
    <property type="match status" value="1"/>
</dbReference>
<keyword evidence="2 5" id="KW-0690">Ribosome biogenesis</keyword>
<keyword evidence="4 5" id="KW-0143">Chaperone</keyword>
<dbReference type="SUPFAM" id="SSF50346">
    <property type="entry name" value="PRC-barrel domain"/>
    <property type="match status" value="1"/>
</dbReference>
<dbReference type="GO" id="GO:0042274">
    <property type="term" value="P:ribosomal small subunit biogenesis"/>
    <property type="evidence" value="ECO:0007669"/>
    <property type="project" value="UniProtKB-UniRule"/>
</dbReference>
<keyword evidence="1 5" id="KW-0963">Cytoplasm</keyword>
<evidence type="ECO:0000313" key="9">
    <source>
        <dbReference type="Proteomes" id="UP000175744"/>
    </source>
</evidence>
<keyword evidence="3 5" id="KW-0698">rRNA processing</keyword>
<dbReference type="HAMAP" id="MF_00014">
    <property type="entry name" value="Ribosome_mat_RimM"/>
    <property type="match status" value="1"/>
</dbReference>
<dbReference type="Gene3D" id="2.40.30.60">
    <property type="entry name" value="RimM"/>
    <property type="match status" value="1"/>
</dbReference>
<dbReference type="Gene3D" id="2.30.30.240">
    <property type="entry name" value="PRC-barrel domain"/>
    <property type="match status" value="1"/>
</dbReference>
<dbReference type="AlphaFoldDB" id="A0A1E8F234"/>
<organism evidence="8 9">
    <name type="scientific">Clostridium acetireducens DSM 10703</name>
    <dbReference type="NCBI Taxonomy" id="1121290"/>
    <lineage>
        <taxon>Bacteria</taxon>
        <taxon>Bacillati</taxon>
        <taxon>Bacillota</taxon>
        <taxon>Clostridia</taxon>
        <taxon>Eubacteriales</taxon>
        <taxon>Clostridiaceae</taxon>
        <taxon>Clostridium</taxon>
    </lineage>
</organism>
<comment type="domain">
    <text evidence="5">The PRC barrel domain binds ribosomal protein uS19.</text>
</comment>